<dbReference type="SUPFAM" id="SSF103473">
    <property type="entry name" value="MFS general substrate transporter"/>
    <property type="match status" value="1"/>
</dbReference>
<evidence type="ECO:0000256" key="2">
    <source>
        <dbReference type="ARBA" id="ARBA00006236"/>
    </source>
</evidence>
<dbReference type="EMBL" id="JBHSNL010000001">
    <property type="protein sequence ID" value="MFC5545422.1"/>
    <property type="molecule type" value="Genomic_DNA"/>
</dbReference>
<evidence type="ECO:0000256" key="5">
    <source>
        <dbReference type="ARBA" id="ARBA00022692"/>
    </source>
</evidence>
<feature type="transmembrane region" description="Helical" evidence="8">
    <location>
        <begin position="161"/>
        <end position="183"/>
    </location>
</feature>
<gene>
    <name evidence="10" type="ORF">ACFPQA_10175</name>
</gene>
<dbReference type="InterPro" id="IPR011701">
    <property type="entry name" value="MFS"/>
</dbReference>
<dbReference type="InterPro" id="IPR020846">
    <property type="entry name" value="MFS_dom"/>
</dbReference>
<keyword evidence="6 8" id="KW-1133">Transmembrane helix</keyword>
<feature type="transmembrane region" description="Helical" evidence="8">
    <location>
        <begin position="249"/>
        <end position="267"/>
    </location>
</feature>
<dbReference type="PRINTS" id="PR01036">
    <property type="entry name" value="TCRTETB"/>
</dbReference>
<dbReference type="RefSeq" id="WP_248156238.1">
    <property type="nucleotide sequence ID" value="NZ_JAKZAJ010000002.1"/>
</dbReference>
<proteinExistence type="inferred from homology"/>
<name>A0ABW0RR41_9GAMM</name>
<dbReference type="PANTHER" id="PTHR23502">
    <property type="entry name" value="MAJOR FACILITATOR SUPERFAMILY"/>
    <property type="match status" value="1"/>
</dbReference>
<keyword evidence="11" id="KW-1185">Reference proteome</keyword>
<evidence type="ECO:0000256" key="8">
    <source>
        <dbReference type="RuleBase" id="RU365088"/>
    </source>
</evidence>
<comment type="caution">
    <text evidence="8">Lacks conserved residue(s) required for the propagation of feature annotation.</text>
</comment>
<dbReference type="PANTHER" id="PTHR23502:SF132">
    <property type="entry name" value="POLYAMINE TRANSPORTER 2-RELATED"/>
    <property type="match status" value="1"/>
</dbReference>
<protein>
    <recommendedName>
        <fullName evidence="8">Bcr/CflA family efflux transporter</fullName>
    </recommendedName>
</protein>
<evidence type="ECO:0000313" key="10">
    <source>
        <dbReference type="EMBL" id="MFC5545422.1"/>
    </source>
</evidence>
<evidence type="ECO:0000256" key="3">
    <source>
        <dbReference type="ARBA" id="ARBA00022448"/>
    </source>
</evidence>
<evidence type="ECO:0000259" key="9">
    <source>
        <dbReference type="PROSITE" id="PS50850"/>
    </source>
</evidence>
<accession>A0ABW0RR41</accession>
<feature type="transmembrane region" description="Helical" evidence="8">
    <location>
        <begin position="133"/>
        <end position="155"/>
    </location>
</feature>
<evidence type="ECO:0000313" key="11">
    <source>
        <dbReference type="Proteomes" id="UP001596055"/>
    </source>
</evidence>
<organism evidence="10 11">
    <name type="scientific">Marinobacter koreensis</name>
    <dbReference type="NCBI Taxonomy" id="335974"/>
    <lineage>
        <taxon>Bacteria</taxon>
        <taxon>Pseudomonadati</taxon>
        <taxon>Pseudomonadota</taxon>
        <taxon>Gammaproteobacteria</taxon>
        <taxon>Pseudomonadales</taxon>
        <taxon>Marinobacteraceae</taxon>
        <taxon>Marinobacter</taxon>
    </lineage>
</organism>
<evidence type="ECO:0000256" key="7">
    <source>
        <dbReference type="ARBA" id="ARBA00023136"/>
    </source>
</evidence>
<feature type="transmembrane region" description="Helical" evidence="8">
    <location>
        <begin position="305"/>
        <end position="323"/>
    </location>
</feature>
<keyword evidence="4" id="KW-1003">Cell membrane</keyword>
<dbReference type="NCBIfam" id="TIGR00710">
    <property type="entry name" value="efflux_Bcr_CflA"/>
    <property type="match status" value="1"/>
</dbReference>
<feature type="transmembrane region" description="Helical" evidence="8">
    <location>
        <begin position="45"/>
        <end position="63"/>
    </location>
</feature>
<feature type="transmembrane region" description="Helical" evidence="8">
    <location>
        <begin position="344"/>
        <end position="363"/>
    </location>
</feature>
<evidence type="ECO:0000256" key="1">
    <source>
        <dbReference type="ARBA" id="ARBA00004651"/>
    </source>
</evidence>
<comment type="caution">
    <text evidence="10">The sequence shown here is derived from an EMBL/GenBank/DDBJ whole genome shotgun (WGS) entry which is preliminary data.</text>
</comment>
<dbReference type="PROSITE" id="PS50850">
    <property type="entry name" value="MFS"/>
    <property type="match status" value="1"/>
</dbReference>
<feature type="transmembrane region" description="Helical" evidence="8">
    <location>
        <begin position="279"/>
        <end position="299"/>
    </location>
</feature>
<reference evidence="11" key="1">
    <citation type="journal article" date="2019" name="Int. J. Syst. Evol. Microbiol.">
        <title>The Global Catalogue of Microorganisms (GCM) 10K type strain sequencing project: providing services to taxonomists for standard genome sequencing and annotation.</title>
        <authorList>
            <consortium name="The Broad Institute Genomics Platform"/>
            <consortium name="The Broad Institute Genome Sequencing Center for Infectious Disease"/>
            <person name="Wu L."/>
            <person name="Ma J."/>
        </authorList>
    </citation>
    <scope>NUCLEOTIDE SEQUENCE [LARGE SCALE GENOMIC DNA]</scope>
    <source>
        <strain evidence="11">CGMCC 4.1799</strain>
    </source>
</reference>
<dbReference type="Pfam" id="PF07690">
    <property type="entry name" value="MFS_1"/>
    <property type="match status" value="1"/>
</dbReference>
<dbReference type="Gene3D" id="1.20.1720.10">
    <property type="entry name" value="Multidrug resistance protein D"/>
    <property type="match status" value="1"/>
</dbReference>
<keyword evidence="7 8" id="KW-0472">Membrane</keyword>
<keyword evidence="5 8" id="KW-0812">Transmembrane</keyword>
<evidence type="ECO:0000256" key="6">
    <source>
        <dbReference type="ARBA" id="ARBA00022989"/>
    </source>
</evidence>
<sequence length="406" mass="42431">MLTLTSIWTTILLAAAVALGPLATDMYLPALPQIGTDFGAGTDQVQLTLSLYMVGFAIAQLICGPLADRFGRKPIMIGGFVLFAAASVGCALATNIETLQFCRFLQALGGSAGPVLGRAAIRDIYTPREASKILAVLASIMAVAPAVAPTLGGLLVSGLGWASIFIALGGYALVMAMIVAYGIPEPMRAEYRQPLKPRKLLQNYRIIATDISFLGYTLTNATIFGALFAFLSGSSFVLIEFLGVAPEHFGLYFACMVAGFIIGNLAAVRLGNRLAPDQLLVRGLIIAVAGGSTMALLAYNEIYNVWAVILPQALFMIGTGMVLPQTMSGALSNFPRMAGSASSLFGFVQMSVAALTGALVGHLHDGTSLTMASIIAVSSALAMACYLLLVQRFPATGFEPQGASGR</sequence>
<keyword evidence="3 8" id="KW-0813">Transport</keyword>
<feature type="transmembrane region" description="Helical" evidence="8">
    <location>
        <begin position="204"/>
        <end position="229"/>
    </location>
</feature>
<feature type="transmembrane region" description="Helical" evidence="8">
    <location>
        <begin position="75"/>
        <end position="98"/>
    </location>
</feature>
<keyword evidence="8" id="KW-0997">Cell inner membrane</keyword>
<feature type="transmembrane region" description="Helical" evidence="8">
    <location>
        <begin position="369"/>
        <end position="389"/>
    </location>
</feature>
<dbReference type="Proteomes" id="UP001596055">
    <property type="component" value="Unassembled WGS sequence"/>
</dbReference>
<feature type="transmembrane region" description="Helical" evidence="8">
    <location>
        <begin position="104"/>
        <end position="121"/>
    </location>
</feature>
<feature type="domain" description="Major facilitator superfamily (MFS) profile" evidence="9">
    <location>
        <begin position="9"/>
        <end position="397"/>
    </location>
</feature>
<evidence type="ECO:0000256" key="4">
    <source>
        <dbReference type="ARBA" id="ARBA00022475"/>
    </source>
</evidence>
<comment type="similarity">
    <text evidence="2 8">Belongs to the major facilitator superfamily. Bcr/CmlA family.</text>
</comment>
<dbReference type="CDD" id="cd17320">
    <property type="entry name" value="MFS_MdfA_MDR_like"/>
    <property type="match status" value="1"/>
</dbReference>
<dbReference type="InterPro" id="IPR036259">
    <property type="entry name" value="MFS_trans_sf"/>
</dbReference>
<dbReference type="InterPro" id="IPR004812">
    <property type="entry name" value="Efflux_drug-R_Bcr/CmlA"/>
</dbReference>
<comment type="subcellular location">
    <subcellularLocation>
        <location evidence="8">Cell inner membrane</location>
        <topology evidence="8">Multi-pass membrane protein</topology>
    </subcellularLocation>
    <subcellularLocation>
        <location evidence="1">Cell membrane</location>
        <topology evidence="1">Multi-pass membrane protein</topology>
    </subcellularLocation>
</comment>